<evidence type="ECO:0000259" key="3">
    <source>
        <dbReference type="PROSITE" id="PS50234"/>
    </source>
</evidence>
<accession>A0A7X4W1T4</accession>
<dbReference type="PROSITE" id="PS00330">
    <property type="entry name" value="HEMOLYSIN_CALCIUM"/>
    <property type="match status" value="2"/>
</dbReference>
<dbReference type="GO" id="GO:0005509">
    <property type="term" value="F:calcium ion binding"/>
    <property type="evidence" value="ECO:0007669"/>
    <property type="project" value="InterPro"/>
</dbReference>
<dbReference type="OrthoDB" id="8612583at2"/>
<dbReference type="InterPro" id="IPR010221">
    <property type="entry name" value="VCBS_dom"/>
</dbReference>
<dbReference type="Pfam" id="PF19116">
    <property type="entry name" value="DUF5801"/>
    <property type="match status" value="2"/>
</dbReference>
<keyword evidence="1" id="KW-0106">Calcium</keyword>
<dbReference type="NCBIfam" id="TIGR03661">
    <property type="entry name" value="T1SS_VCA0849"/>
    <property type="match status" value="1"/>
</dbReference>
<dbReference type="RefSeq" id="WP_161429893.1">
    <property type="nucleotide sequence ID" value="NZ_WUTT01000001.1"/>
</dbReference>
<feature type="non-terminal residue" evidence="4">
    <location>
        <position position="1"/>
    </location>
</feature>
<evidence type="ECO:0000313" key="4">
    <source>
        <dbReference type="EMBL" id="NAW32842.1"/>
    </source>
</evidence>
<dbReference type="Gene3D" id="3.40.50.410">
    <property type="entry name" value="von Willebrand factor, type A domain"/>
    <property type="match status" value="1"/>
</dbReference>
<feature type="region of interest" description="Disordered" evidence="2">
    <location>
        <begin position="1"/>
        <end position="23"/>
    </location>
</feature>
<sequence>DSATSDAALSITFKDDGPDASAEEGASASATLDETDAGEAFIDGPIDTTITAANVAALFAAPAYGADGAGTVSYSLTATNTATGLYLAGADTDVATNEIQLVADTDADGNVIGYTGYVGGDDTTDPVFSVEVASDGTITVTHHQALEHLVDGDNSEGEHDDALTLDAAGIRVVQTVIDADGDSDSATSDAALEITFSDDGPTAENYAHDGAIEEGSEATVLAEDAAEALGINAGADGLDGSFSDIVFTNQGDTEGSLSINGDGQLVYTAPASVDNTDGDVTETFEYTVLDQDGDRVTRQVTVRVGDAHTPTIDNPEGDEVVALVDDDGLAGGNPGGPNDLDGQGGDETTFSGTLAFAYGDDGAGHVDFAAMDGESGTLGTEDITYAWDADNNVLTATIDGGERDGQDLFQVELTDAQTGDYTVSLLNNVLHTDDETDTENETDLGLTYTVTDSDGSTADGKLNITFDDDVPVSNADSQDMTVVVNALEVGGLTAGWSNVSGGSGVNIDNQPAGQDDVVSWDGTSSTSNYTFDDNDDLTGTQSVSVNSMFELGEFTHNNFPISSGSGIDSVDLNLSLDVTINGYNATIDHTINFDHNETPNSGSDPRDIVTINNASAIVPIEITTESGEVETYNFQIIGFVDQNGDVVDQVFTDEGASNSFKLMGQLVSSDAPDVSGQVDYGFGADGPAEDDAVVWNGGTDNGNGETLIQGQFGVLTVDADGNYTYQLDQSAYDELAAGETEVDTFTYTVTDADGDSVESSLDINITGEAAPQKPNLVPESEDESVELEVGDVATDLVLTLDVSGSMDEDVGGTGKTRFEIAKESLISTIESYQQMGDTNVNLTLFGSNAINVGWKSASDAVDYIESLELHWRDYGYNDGVYASGSDVGVYVGGTDYKDAIDETEGVDFAGRDVDQTVGYFLSDGEPNENEWAVNSDNGQTIQDWKNFIDANVDELHVIGIGSDVSDEYLEHVQVQEGKDPLIVTDESQLEQTLTNTAQVSVSGDVSDNVSGGDGAISFDSITAYGTTYTVDGSNGTTAFPSDGIPLDGQGTLMFDFSTGEYTYSAGATEFEEGLTQKQFSVTASDEDGDSTSFDVNIDVTAPDMAASEPQLEGELVMPPTVTTTSETETFNEDGSVFLRGGGSNSSHAYNLDGTATGFSLEVSDYQWWRDDGTIKLYKDGGQVGSTINMDYIDLAYGTGWGYGELSYSGGDEFDTVVVERTDGRFDISDFSAEVTKEVTTYEYGLNLSASLTDTDGSETLSDITIDGLPSGALVTGTGVTGNSDGSYTVALDTNGEAAGDVRLVSSSELNQSQQEAITLSVTSTESNGGDTNTVTGTLDAVVVGTSSDDSLTGTDGNDTLYGGAGNDDLYGGLGADTFAWEFGDEGDVGAPAEDTVQDFTVVSDTDDGQFGDTDEPDADRLDLADLLQGEDEDSIGDYIFAEEEGDNVVLHISSDGSLNGGSSKENADQTITLEGKSFADFGGDVSDSAGLIQQMIDSGQLNIDQ</sequence>
<dbReference type="Pfam" id="PF00353">
    <property type="entry name" value="HemolysinCabind"/>
    <property type="match status" value="1"/>
</dbReference>
<dbReference type="InterPro" id="IPR001343">
    <property type="entry name" value="Hemolysn_Ca-bd"/>
</dbReference>
<dbReference type="InterPro" id="IPR018511">
    <property type="entry name" value="Hemolysin-typ_Ca-bd_CS"/>
</dbReference>
<dbReference type="PROSITE" id="PS50234">
    <property type="entry name" value="VWFA"/>
    <property type="match status" value="1"/>
</dbReference>
<reference evidence="4 5" key="1">
    <citation type="submission" date="2019-12" db="EMBL/GenBank/DDBJ databases">
        <title>Draft genome sequencing of Halomonas alimentaria DSM 15356.</title>
        <authorList>
            <person name="Pandiyan K."/>
            <person name="Kushwaha P."/>
            <person name="Gowdham M."/>
            <person name="Chakdar H."/>
            <person name="Singh A."/>
            <person name="Kumar M."/>
            <person name="Saxena A.K."/>
        </authorList>
    </citation>
    <scope>NUCLEOTIDE SEQUENCE [LARGE SCALE GENOMIC DNA]</scope>
    <source>
        <strain evidence="4 5">DSM 15356</strain>
    </source>
</reference>
<dbReference type="NCBIfam" id="TIGR01965">
    <property type="entry name" value="VCBS_repeat"/>
    <property type="match status" value="1"/>
</dbReference>
<dbReference type="EMBL" id="WUTT01000001">
    <property type="protein sequence ID" value="NAW32842.1"/>
    <property type="molecule type" value="Genomic_DNA"/>
</dbReference>
<evidence type="ECO:0000256" key="2">
    <source>
        <dbReference type="SAM" id="MobiDB-lite"/>
    </source>
</evidence>
<dbReference type="InterPro" id="IPR019960">
    <property type="entry name" value="T1SS_VCA0849"/>
</dbReference>
<dbReference type="CDD" id="cd00198">
    <property type="entry name" value="vWFA"/>
    <property type="match status" value="1"/>
</dbReference>
<dbReference type="Proteomes" id="UP000487929">
    <property type="component" value="Unassembled WGS sequence"/>
</dbReference>
<dbReference type="SUPFAM" id="SSF53300">
    <property type="entry name" value="vWA-like"/>
    <property type="match status" value="1"/>
</dbReference>
<keyword evidence="5" id="KW-1185">Reference proteome</keyword>
<evidence type="ECO:0000256" key="1">
    <source>
        <dbReference type="ARBA" id="ARBA00022837"/>
    </source>
</evidence>
<dbReference type="InterPro" id="IPR002035">
    <property type="entry name" value="VWF_A"/>
</dbReference>
<dbReference type="SMART" id="SM00327">
    <property type="entry name" value="VWA"/>
    <property type="match status" value="1"/>
</dbReference>
<dbReference type="InterPro" id="IPR047995">
    <property type="entry name" value="Choice_anch_K"/>
</dbReference>
<dbReference type="InterPro" id="IPR043824">
    <property type="entry name" value="DUF5801"/>
</dbReference>
<protein>
    <submittedName>
        <fullName evidence="4">Type I secretion C-terminal target domain-containing protein</fullName>
    </submittedName>
</protein>
<organism evidence="4 5">
    <name type="scientific">Halomonas alimentaria</name>
    <dbReference type="NCBI Taxonomy" id="147248"/>
    <lineage>
        <taxon>Bacteria</taxon>
        <taxon>Pseudomonadati</taxon>
        <taxon>Pseudomonadota</taxon>
        <taxon>Gammaproteobacteria</taxon>
        <taxon>Oceanospirillales</taxon>
        <taxon>Halomonadaceae</taxon>
        <taxon>Halomonas</taxon>
    </lineage>
</organism>
<dbReference type="InterPro" id="IPR011049">
    <property type="entry name" value="Serralysin-like_metalloprot_C"/>
</dbReference>
<feature type="domain" description="VWFA" evidence="3">
    <location>
        <begin position="795"/>
        <end position="997"/>
    </location>
</feature>
<name>A0A7X4W1T4_9GAMM</name>
<comment type="caution">
    <text evidence="4">The sequence shown here is derived from an EMBL/GenBank/DDBJ whole genome shotgun (WGS) entry which is preliminary data.</text>
</comment>
<dbReference type="NCBIfam" id="NF038131">
    <property type="entry name" value="choice_anch_K"/>
    <property type="match status" value="1"/>
</dbReference>
<evidence type="ECO:0000313" key="5">
    <source>
        <dbReference type="Proteomes" id="UP000487929"/>
    </source>
</evidence>
<dbReference type="SUPFAM" id="SSF51120">
    <property type="entry name" value="beta-Roll"/>
    <property type="match status" value="1"/>
</dbReference>
<dbReference type="PRINTS" id="PR00313">
    <property type="entry name" value="CABNDNGRPT"/>
</dbReference>
<dbReference type="InterPro" id="IPR036465">
    <property type="entry name" value="vWFA_dom_sf"/>
</dbReference>
<gene>
    <name evidence="4" type="ORF">GRB96_00130</name>
</gene>
<proteinExistence type="predicted"/>